<organism evidence="5 6">
    <name type="scientific">Rhodotorula diobovata</name>
    <dbReference type="NCBI Taxonomy" id="5288"/>
    <lineage>
        <taxon>Eukaryota</taxon>
        <taxon>Fungi</taxon>
        <taxon>Dikarya</taxon>
        <taxon>Basidiomycota</taxon>
        <taxon>Pucciniomycotina</taxon>
        <taxon>Microbotryomycetes</taxon>
        <taxon>Sporidiobolales</taxon>
        <taxon>Sporidiobolaceae</taxon>
        <taxon>Rhodotorula</taxon>
    </lineage>
</organism>
<dbReference type="InterPro" id="IPR036908">
    <property type="entry name" value="RlpA-like_sf"/>
</dbReference>
<feature type="non-terminal residue" evidence="5">
    <location>
        <position position="1"/>
    </location>
</feature>
<accession>A0A5C5G2K2</accession>
<name>A0A5C5G2K2_9BASI</name>
<gene>
    <name evidence="5" type="ORF">DMC30DRAFT_347505</name>
</gene>
<reference evidence="5 6" key="1">
    <citation type="submission" date="2019-03" db="EMBL/GenBank/DDBJ databases">
        <title>Rhodosporidium diobovatum UCD-FST 08-225 genome sequencing, assembly, and annotation.</title>
        <authorList>
            <person name="Fakankun I.U."/>
            <person name="Fristensky B."/>
            <person name="Levin D.B."/>
        </authorList>
    </citation>
    <scope>NUCLEOTIDE SEQUENCE [LARGE SCALE GENOMIC DNA]</scope>
    <source>
        <strain evidence="5 6">UCD-FST 08-225</strain>
    </source>
</reference>
<dbReference type="Gene3D" id="2.40.40.10">
    <property type="entry name" value="RlpA-like domain"/>
    <property type="match status" value="1"/>
</dbReference>
<evidence type="ECO:0000313" key="5">
    <source>
        <dbReference type="EMBL" id="TNY23358.1"/>
    </source>
</evidence>
<dbReference type="InterPro" id="IPR039271">
    <property type="entry name" value="Kiwellin-like"/>
</dbReference>
<dbReference type="EMBL" id="SOZI01000012">
    <property type="protein sequence ID" value="TNY23358.1"/>
    <property type="molecule type" value="Genomic_DNA"/>
</dbReference>
<dbReference type="PANTHER" id="PTHR31836:SF25">
    <property type="entry name" value="RLPA-LIKE PROTEIN DOUBLE-PSI BETA-BARREL DOMAIN-CONTAINING PROTEIN"/>
    <property type="match status" value="1"/>
</dbReference>
<evidence type="ECO:0000256" key="2">
    <source>
        <dbReference type="ARBA" id="ARBA00005592"/>
    </source>
</evidence>
<sequence>GACGSTHSDSDKIVALQSSMYGSGEYCGKTVVVTNTANGESVTATVADECPGCSSSTSLDLSTGAFDAIGDEDTGELSIEWYFSVRGPPSRCLLLSSGADKRRPCRTERSCSENTRGPSWSDAHRRALCAPPCSPSPLLPSLLSLSLAPTTLL</sequence>
<comment type="similarity">
    <text evidence="2">Belongs to the kiwellin family.</text>
</comment>
<evidence type="ECO:0000256" key="1">
    <source>
        <dbReference type="ARBA" id="ARBA00004613"/>
    </source>
</evidence>
<dbReference type="PANTHER" id="PTHR31836">
    <property type="match status" value="1"/>
</dbReference>
<keyword evidence="3" id="KW-0964">Secreted</keyword>
<keyword evidence="6" id="KW-1185">Reference proteome</keyword>
<protein>
    <submittedName>
        <fullName evidence="5">RlpA-like double-psi beta-barrel-protein domain-containing protein-containing protein</fullName>
    </submittedName>
</protein>
<dbReference type="OrthoDB" id="623670at2759"/>
<dbReference type="GO" id="GO:0005576">
    <property type="term" value="C:extracellular region"/>
    <property type="evidence" value="ECO:0007669"/>
    <property type="project" value="UniProtKB-SubCell"/>
</dbReference>
<evidence type="ECO:0000256" key="4">
    <source>
        <dbReference type="ARBA" id="ARBA00022729"/>
    </source>
</evidence>
<dbReference type="CDD" id="cd22191">
    <property type="entry name" value="DPBB_RlpA_EXP_N-like"/>
    <property type="match status" value="1"/>
</dbReference>
<proteinExistence type="inferred from homology"/>
<evidence type="ECO:0000256" key="3">
    <source>
        <dbReference type="ARBA" id="ARBA00022525"/>
    </source>
</evidence>
<comment type="subcellular location">
    <subcellularLocation>
        <location evidence="1">Secreted</location>
    </subcellularLocation>
</comment>
<comment type="caution">
    <text evidence="5">The sequence shown here is derived from an EMBL/GenBank/DDBJ whole genome shotgun (WGS) entry which is preliminary data.</text>
</comment>
<dbReference type="SUPFAM" id="SSF50685">
    <property type="entry name" value="Barwin-like endoglucanases"/>
    <property type="match status" value="1"/>
</dbReference>
<keyword evidence="4" id="KW-0732">Signal</keyword>
<dbReference type="InterPro" id="IPR051477">
    <property type="entry name" value="Expansin_CellWall"/>
</dbReference>
<dbReference type="AlphaFoldDB" id="A0A5C5G2K2"/>
<evidence type="ECO:0000313" key="6">
    <source>
        <dbReference type="Proteomes" id="UP000311382"/>
    </source>
</evidence>
<dbReference type="STRING" id="5288.A0A5C5G2K2"/>
<dbReference type="Proteomes" id="UP000311382">
    <property type="component" value="Unassembled WGS sequence"/>
</dbReference>
<dbReference type="Pfam" id="PF24300">
    <property type="entry name" value="KWL1"/>
    <property type="match status" value="1"/>
</dbReference>